<accession>A0A1F8HBB1</accession>
<keyword evidence="1" id="KW-0812">Transmembrane</keyword>
<evidence type="ECO:0000256" key="1">
    <source>
        <dbReference type="SAM" id="Phobius"/>
    </source>
</evidence>
<reference evidence="2 3" key="1">
    <citation type="journal article" date="2016" name="Nat. Commun.">
        <title>Thousands of microbial genomes shed light on interconnected biogeochemical processes in an aquifer system.</title>
        <authorList>
            <person name="Anantharaman K."/>
            <person name="Brown C.T."/>
            <person name="Hug L.A."/>
            <person name="Sharon I."/>
            <person name="Castelle C.J."/>
            <person name="Probst A.J."/>
            <person name="Thomas B.C."/>
            <person name="Singh A."/>
            <person name="Wilkins M.J."/>
            <person name="Karaoz U."/>
            <person name="Brodie E.L."/>
            <person name="Williams K.H."/>
            <person name="Hubbard S.S."/>
            <person name="Banfield J.F."/>
        </authorList>
    </citation>
    <scope>NUCLEOTIDE SEQUENCE [LARGE SCALE GENOMIC DNA]</scope>
</reference>
<organism evidence="2 3">
    <name type="scientific">Candidatus Yanofskybacteria bacterium RIFCSPLOWO2_02_FULL_47_9b</name>
    <dbReference type="NCBI Taxonomy" id="1802708"/>
    <lineage>
        <taxon>Bacteria</taxon>
        <taxon>Candidatus Yanofskyibacteriota</taxon>
    </lineage>
</organism>
<dbReference type="EMBL" id="MGKW01000010">
    <property type="protein sequence ID" value="OGN34470.1"/>
    <property type="molecule type" value="Genomic_DNA"/>
</dbReference>
<feature type="transmembrane region" description="Helical" evidence="1">
    <location>
        <begin position="64"/>
        <end position="80"/>
    </location>
</feature>
<keyword evidence="1" id="KW-1133">Transmembrane helix</keyword>
<gene>
    <name evidence="2" type="ORF">A3I39_01805</name>
</gene>
<evidence type="ECO:0000313" key="3">
    <source>
        <dbReference type="Proteomes" id="UP000178155"/>
    </source>
</evidence>
<feature type="transmembrane region" description="Helical" evidence="1">
    <location>
        <begin position="7"/>
        <end position="26"/>
    </location>
</feature>
<evidence type="ECO:0000313" key="2">
    <source>
        <dbReference type="EMBL" id="OGN34470.1"/>
    </source>
</evidence>
<feature type="transmembrane region" description="Helical" evidence="1">
    <location>
        <begin position="38"/>
        <end position="59"/>
    </location>
</feature>
<dbReference type="Proteomes" id="UP000178155">
    <property type="component" value="Unassembled WGS sequence"/>
</dbReference>
<dbReference type="AlphaFoldDB" id="A0A1F8HBB1"/>
<comment type="caution">
    <text evidence="2">The sequence shown here is derived from an EMBL/GenBank/DDBJ whole genome shotgun (WGS) entry which is preliminary data.</text>
</comment>
<keyword evidence="1" id="KW-0472">Membrane</keyword>
<proteinExistence type="predicted"/>
<protein>
    <submittedName>
        <fullName evidence="2">Uncharacterized protein</fullName>
    </submittedName>
</protein>
<sequence length="263" mass="30020">MDKKYKIIGWYVVVAFLAWGMWGAGSSLGFNSATGLDINFSVTLLFLLLTSLTVLGYVLFRKTLIPIIASAIIGISFLAWYGFSWLNLLGVAIMLLLNLESYRRVGQELFDRIKISSSHFLRHGLYPVVIGIFILASFALYQSTLAKDLEKTDRLPSQTQEFFRQIIDKFLTPQLDMATPKQRQSAVNEVASQAYQQLNTWFKPYFQYAPPLLAFALFLILLGLSWFFVWLAMAVGMFLFWILKKTKVVRVEVKEVKVESLVV</sequence>
<name>A0A1F8HBB1_9BACT</name>
<feature type="transmembrane region" description="Helical" evidence="1">
    <location>
        <begin position="212"/>
        <end position="243"/>
    </location>
</feature>
<feature type="transmembrane region" description="Helical" evidence="1">
    <location>
        <begin position="123"/>
        <end position="141"/>
    </location>
</feature>
<feature type="transmembrane region" description="Helical" evidence="1">
    <location>
        <begin position="86"/>
        <end position="102"/>
    </location>
</feature>